<gene>
    <name evidence="4" type="primary">LOC116942715</name>
</gene>
<feature type="compositionally biased region" description="Low complexity" evidence="2">
    <location>
        <begin position="958"/>
        <end position="983"/>
    </location>
</feature>
<feature type="region of interest" description="Disordered" evidence="2">
    <location>
        <begin position="990"/>
        <end position="1009"/>
    </location>
</feature>
<feature type="compositionally biased region" description="Pro residues" evidence="2">
    <location>
        <begin position="1"/>
        <end position="14"/>
    </location>
</feature>
<name>A0AAJ7T3V9_PETMA</name>
<feature type="region of interest" description="Disordered" evidence="2">
    <location>
        <begin position="895"/>
        <end position="985"/>
    </location>
</feature>
<feature type="compositionally biased region" description="Polar residues" evidence="2">
    <location>
        <begin position="929"/>
        <end position="946"/>
    </location>
</feature>
<reference evidence="4" key="1">
    <citation type="submission" date="2025-08" db="UniProtKB">
        <authorList>
            <consortium name="RefSeq"/>
        </authorList>
    </citation>
    <scope>IDENTIFICATION</scope>
    <source>
        <tissue evidence="4">Sperm</tissue>
    </source>
</reference>
<feature type="region of interest" description="Disordered" evidence="2">
    <location>
        <begin position="1"/>
        <end position="40"/>
    </location>
</feature>
<comment type="similarity">
    <text evidence="1">Belongs to the SAPAP family.</text>
</comment>
<feature type="compositionally biased region" description="Pro residues" evidence="2">
    <location>
        <begin position="125"/>
        <end position="139"/>
    </location>
</feature>
<feature type="region of interest" description="Disordered" evidence="2">
    <location>
        <begin position="59"/>
        <end position="139"/>
    </location>
</feature>
<feature type="compositionally biased region" description="Polar residues" evidence="2">
    <location>
        <begin position="588"/>
        <end position="602"/>
    </location>
</feature>
<accession>A0AAJ7T3V9</accession>
<feature type="compositionally biased region" description="Basic residues" evidence="2">
    <location>
        <begin position="61"/>
        <end position="75"/>
    </location>
</feature>
<feature type="region of interest" description="Disordered" evidence="2">
    <location>
        <begin position="1119"/>
        <end position="1210"/>
    </location>
</feature>
<feature type="region of interest" description="Disordered" evidence="2">
    <location>
        <begin position="340"/>
        <end position="373"/>
    </location>
</feature>
<dbReference type="RefSeq" id="XP_032810881.1">
    <property type="nucleotide sequence ID" value="XM_032954990.1"/>
</dbReference>
<feature type="compositionally biased region" description="Polar residues" evidence="2">
    <location>
        <begin position="1189"/>
        <end position="1198"/>
    </location>
</feature>
<dbReference type="GO" id="GO:0060090">
    <property type="term" value="F:molecular adaptor activity"/>
    <property type="evidence" value="ECO:0007669"/>
    <property type="project" value="TreeGrafter"/>
</dbReference>
<feature type="region of interest" description="Disordered" evidence="2">
    <location>
        <begin position="842"/>
        <end position="879"/>
    </location>
</feature>
<evidence type="ECO:0000313" key="4">
    <source>
        <dbReference type="RefSeq" id="XP_032810881.1"/>
    </source>
</evidence>
<dbReference type="GO" id="GO:0023052">
    <property type="term" value="P:signaling"/>
    <property type="evidence" value="ECO:0007669"/>
    <property type="project" value="InterPro"/>
</dbReference>
<keyword evidence="3" id="KW-1185">Reference proteome</keyword>
<feature type="compositionally biased region" description="Polar residues" evidence="2">
    <location>
        <begin position="751"/>
        <end position="764"/>
    </location>
</feature>
<feature type="region of interest" description="Disordered" evidence="2">
    <location>
        <begin position="563"/>
        <end position="603"/>
    </location>
</feature>
<feature type="compositionally biased region" description="Low complexity" evidence="2">
    <location>
        <begin position="340"/>
        <end position="351"/>
    </location>
</feature>
<dbReference type="InterPro" id="IPR005026">
    <property type="entry name" value="SAPAP"/>
</dbReference>
<organism evidence="3 4">
    <name type="scientific">Petromyzon marinus</name>
    <name type="common">Sea lamprey</name>
    <dbReference type="NCBI Taxonomy" id="7757"/>
    <lineage>
        <taxon>Eukaryota</taxon>
        <taxon>Metazoa</taxon>
        <taxon>Chordata</taxon>
        <taxon>Craniata</taxon>
        <taxon>Vertebrata</taxon>
        <taxon>Cyclostomata</taxon>
        <taxon>Hyperoartia</taxon>
        <taxon>Petromyzontiformes</taxon>
        <taxon>Petromyzontidae</taxon>
        <taxon>Petromyzon</taxon>
    </lineage>
</organism>
<evidence type="ECO:0000313" key="3">
    <source>
        <dbReference type="Proteomes" id="UP001318040"/>
    </source>
</evidence>
<evidence type="ECO:0000256" key="2">
    <source>
        <dbReference type="SAM" id="MobiDB-lite"/>
    </source>
</evidence>
<feature type="compositionally biased region" description="Low complexity" evidence="2">
    <location>
        <begin position="563"/>
        <end position="580"/>
    </location>
</feature>
<dbReference type="GO" id="GO:0099572">
    <property type="term" value="C:postsynaptic specialization"/>
    <property type="evidence" value="ECO:0007669"/>
    <property type="project" value="TreeGrafter"/>
</dbReference>
<dbReference type="AlphaFoldDB" id="A0AAJ7T3V9"/>
<feature type="compositionally biased region" description="Basic and acidic residues" evidence="2">
    <location>
        <begin position="1156"/>
        <end position="1176"/>
    </location>
</feature>
<dbReference type="Pfam" id="PF03359">
    <property type="entry name" value="GKAP"/>
    <property type="match status" value="1"/>
</dbReference>
<dbReference type="PANTHER" id="PTHR12353">
    <property type="entry name" value="DISKS LARGE-ASSOCIATED PROTEIN DAP SAP90/PSD-95-ASSOCIATED PROTEIN"/>
    <property type="match status" value="1"/>
</dbReference>
<dbReference type="KEGG" id="pmrn:116942715"/>
<dbReference type="SUPFAM" id="SSF81995">
    <property type="entry name" value="beta-sandwich domain of Sec23/24"/>
    <property type="match status" value="1"/>
</dbReference>
<dbReference type="GO" id="GO:0098978">
    <property type="term" value="C:glutamatergic synapse"/>
    <property type="evidence" value="ECO:0007669"/>
    <property type="project" value="TreeGrafter"/>
</dbReference>
<proteinExistence type="inferred from homology"/>
<feature type="compositionally biased region" description="Low complexity" evidence="2">
    <location>
        <begin position="903"/>
        <end position="916"/>
    </location>
</feature>
<evidence type="ECO:0000256" key="1">
    <source>
        <dbReference type="ARBA" id="ARBA00008839"/>
    </source>
</evidence>
<feature type="region of interest" description="Disordered" evidence="2">
    <location>
        <begin position="734"/>
        <end position="828"/>
    </location>
</feature>
<dbReference type="Proteomes" id="UP001318040">
    <property type="component" value="Chromosome 15"/>
</dbReference>
<protein>
    <submittedName>
        <fullName evidence="4">Disks large-associated protein 2-like isoform X1</fullName>
    </submittedName>
</protein>
<feature type="region of interest" description="Disordered" evidence="2">
    <location>
        <begin position="508"/>
        <end position="550"/>
    </location>
</feature>
<sequence>MPLQSPPSTAPPAPDVRNSSAHPDAPREEPASPRHLLVPPRVLREADLERIFKGKTVQAIGKHRSQLPKAVRKPGRLLARTARTRTPAGEMKGLSGGRSHHSLVADGFERQHDAAPPRQHSYPRLSPPDPPYERAGPPPALARQAYSLAHRTERHPAGEAPHHRYSLRGAPAQPECAEAAAGGGGTFPRSHYGTQFDGVDDFPPALAVAAYQHPQRHAAVASGRVARLPPGLLDQLERQLPPGRDGFCTLQYQRANSESPGRIRHLVHSVQRLFAKSHSMEASAAAGKSLSKSDSRSTAGLMEDEQYHHHQLLQQQQHLQLQQQQQQQLQLQQQLQQQLYHQATPSSSSLKQSRRSKSRERKESRLKGSLSGWWSSDDNLDADSVCDAPSVPGRRCRERPSFHEFPLRPSKSIGDVKCAACAGGAEPDGGRTLRRGAWSTMTVSQAPDAYRDPLAASQRTLHRADTRPASFDRMYQFLQVPKAEWGYPLAGRTEIPCRRMRSGSYMKAIGDEEGSDSDASPRQSPRRHFQASYRRPSSDRPPVGQSQSYLRAVSEASLNRSLDSLDPSSLLSSPKLAPRSRGYERSRLSQPSYHSQDMNGQYGSLRDSAYESQAVEALDLPGCFRTRSHSYLRAIQAGFVQEGDCLLLSRPSVSSCTPPVPAPRSGVPRPSTLSCLGVYKKSGPPVPPRLGPKPFVSVGTQSSTESTSAAVTAAAAAAAQDVYLEHMPQQGEVPVRDGLREPWGGGGSEVAQPQQKPWSRTNCVPMSASLESVRASRDGPAAGRSSPACRSMDRQASGSTDGPESLVSDESGKSLASPGGKKRPSVAVQVDIPDAAAAAAAVLSDAESGESGERYHSIGVQVEDERRAGRYARSNSVTTAVQADLEVEDLARLSVFTPEKVTRSASSSSRASHSRSGTPVAGHSAFQHVAQQGSTEKASQTPASSDKPSHREAGKSGGRAAASSVDRSGVRRSSSQQQHSRAVLTQEDCGGQAASLDGGPPPNGGRVSPCVRDGRWFMRLLQSETERLQGWCSQIEVETQGKQLSEEVLGKIRSAVGSAQLLISQKFKQFHGLCQQNLDPDATPRPTSTDLAGFWDMLQLSVEDVSTRFHELQQLKVAGWTQATPPPPSAKESGRQLATAGSVTSRRGGRALRGSLSRDKSSSESADKQRAEEARKRLMAAKRAAAGRQSSATESSDNIEIYIPEAQTRL</sequence>
<dbReference type="PANTHER" id="PTHR12353:SF31">
    <property type="entry name" value="LD44824P"/>
    <property type="match status" value="1"/>
</dbReference>
<feature type="compositionally biased region" description="Low complexity" evidence="2">
    <location>
        <begin position="76"/>
        <end position="89"/>
    </location>
</feature>